<proteinExistence type="predicted"/>
<name>A0A412AZK0_9FIRM</name>
<accession>A0A412AZK0</accession>
<reference evidence="2 3" key="1">
    <citation type="submission" date="2018-08" db="EMBL/GenBank/DDBJ databases">
        <title>A genome reference for cultivated species of the human gut microbiota.</title>
        <authorList>
            <person name="Zou Y."/>
            <person name="Xue W."/>
            <person name="Luo G."/>
        </authorList>
    </citation>
    <scope>NUCLEOTIDE SEQUENCE [LARGE SCALE GENOMIC DNA]</scope>
    <source>
        <strain evidence="2 3">AF28-26</strain>
    </source>
</reference>
<comment type="caution">
    <text evidence="2">The sequence shown here is derived from an EMBL/GenBank/DDBJ whole genome shotgun (WGS) entry which is preliminary data.</text>
</comment>
<protein>
    <recommendedName>
        <fullName evidence="4">Molecular chaperone</fullName>
    </recommendedName>
</protein>
<evidence type="ECO:0000313" key="2">
    <source>
        <dbReference type="EMBL" id="RGQ43323.1"/>
    </source>
</evidence>
<evidence type="ECO:0000256" key="1">
    <source>
        <dbReference type="SAM" id="MobiDB-lite"/>
    </source>
</evidence>
<evidence type="ECO:0000313" key="3">
    <source>
        <dbReference type="Proteomes" id="UP000284751"/>
    </source>
</evidence>
<gene>
    <name evidence="2" type="ORF">DWY99_03280</name>
</gene>
<sequence>MITGIKKKNKLTEIWFDETGSAVTIRTYNTGLKNRLTAYAEKYPVLCHQTDDDERGCLTFEIDRRRFSVRLTAPYSEDRRKRAKETMTALNRRGGRTQ</sequence>
<organism evidence="2 3">
    <name type="scientific">[Clostridium] leptum</name>
    <dbReference type="NCBI Taxonomy" id="1535"/>
    <lineage>
        <taxon>Bacteria</taxon>
        <taxon>Bacillati</taxon>
        <taxon>Bacillota</taxon>
        <taxon>Clostridia</taxon>
        <taxon>Eubacteriales</taxon>
        <taxon>Oscillospiraceae</taxon>
        <taxon>Oscillospiraceae incertae sedis</taxon>
    </lineage>
</organism>
<feature type="region of interest" description="Disordered" evidence="1">
    <location>
        <begin position="78"/>
        <end position="98"/>
    </location>
</feature>
<dbReference type="EMBL" id="QRTC01000007">
    <property type="protein sequence ID" value="RGQ43323.1"/>
    <property type="molecule type" value="Genomic_DNA"/>
</dbReference>
<dbReference type="Proteomes" id="UP000284751">
    <property type="component" value="Unassembled WGS sequence"/>
</dbReference>
<evidence type="ECO:0008006" key="4">
    <source>
        <dbReference type="Google" id="ProtNLM"/>
    </source>
</evidence>
<dbReference type="AlphaFoldDB" id="A0A412AZK0"/>